<dbReference type="EMBL" id="JXYS01000082">
    <property type="protein sequence ID" value="KJF16455.1"/>
    <property type="molecule type" value="Genomic_DNA"/>
</dbReference>
<organism evidence="5 6">
    <name type="scientific">Acidithrix ferrooxidans</name>
    <dbReference type="NCBI Taxonomy" id="1280514"/>
    <lineage>
        <taxon>Bacteria</taxon>
        <taxon>Bacillati</taxon>
        <taxon>Actinomycetota</taxon>
        <taxon>Acidimicrobiia</taxon>
        <taxon>Acidimicrobiales</taxon>
        <taxon>Acidimicrobiaceae</taxon>
        <taxon>Acidithrix</taxon>
    </lineage>
</organism>
<protein>
    <submittedName>
        <fullName evidence="5">SkfA peptide export ATP-binding protein SkfE</fullName>
        <ecNumber evidence="5">3.6.3.25</ecNumber>
    </submittedName>
</protein>
<proteinExistence type="predicted"/>
<feature type="domain" description="ABC transporter" evidence="4">
    <location>
        <begin position="14"/>
        <end position="228"/>
    </location>
</feature>
<keyword evidence="1" id="KW-0813">Transport</keyword>
<sequence>MAKNTEAKKSDIVLSVKNVDKKFDDIPILKGVTFDIKRGSICCLVGMNGAGKTTLVKAIAGLVSPDSGSIDILGAKGGSRQARAVTSVVFDEPALYSDLTVMEHLSFAARLSGFMDYQERADQLLEEFAIQELGQRLPRGFSRGQRQKTALSMGLVRSFKLLVLDEPYAGLDASGKKALLAILGDAATSGAAVLIATHAPELLAIANQMVTISDGKVSYVGKPDIGRIDS</sequence>
<comment type="caution">
    <text evidence="5">The sequence shown here is derived from an EMBL/GenBank/DDBJ whole genome shotgun (WGS) entry which is preliminary data.</text>
</comment>
<evidence type="ECO:0000313" key="5">
    <source>
        <dbReference type="EMBL" id="KJF16455.1"/>
    </source>
</evidence>
<dbReference type="AlphaFoldDB" id="A0A0D8HES2"/>
<dbReference type="PANTHER" id="PTHR42939:SF1">
    <property type="entry name" value="ABC TRANSPORTER ATP-BINDING PROTEIN ALBC-RELATED"/>
    <property type="match status" value="1"/>
</dbReference>
<dbReference type="PROSITE" id="PS50893">
    <property type="entry name" value="ABC_TRANSPORTER_2"/>
    <property type="match status" value="1"/>
</dbReference>
<keyword evidence="2" id="KW-0547">Nucleotide-binding</keyword>
<dbReference type="SMART" id="SM00382">
    <property type="entry name" value="AAA"/>
    <property type="match status" value="1"/>
</dbReference>
<dbReference type="GO" id="GO:0016887">
    <property type="term" value="F:ATP hydrolysis activity"/>
    <property type="evidence" value="ECO:0007669"/>
    <property type="project" value="InterPro"/>
</dbReference>
<dbReference type="SUPFAM" id="SSF52540">
    <property type="entry name" value="P-loop containing nucleoside triphosphate hydrolases"/>
    <property type="match status" value="1"/>
</dbReference>
<dbReference type="Proteomes" id="UP000032360">
    <property type="component" value="Unassembled WGS sequence"/>
</dbReference>
<name>A0A0D8HES2_9ACTN</name>
<dbReference type="STRING" id="1280514.AXFE_26850"/>
<dbReference type="OrthoDB" id="6198786at2"/>
<evidence type="ECO:0000256" key="1">
    <source>
        <dbReference type="ARBA" id="ARBA00022448"/>
    </source>
</evidence>
<dbReference type="RefSeq" id="WP_052606382.1">
    <property type="nucleotide sequence ID" value="NZ_JXYS01000082.1"/>
</dbReference>
<dbReference type="InterPro" id="IPR003439">
    <property type="entry name" value="ABC_transporter-like_ATP-bd"/>
</dbReference>
<evidence type="ECO:0000256" key="3">
    <source>
        <dbReference type="ARBA" id="ARBA00022840"/>
    </source>
</evidence>
<evidence type="ECO:0000313" key="6">
    <source>
        <dbReference type="Proteomes" id="UP000032360"/>
    </source>
</evidence>
<dbReference type="PANTHER" id="PTHR42939">
    <property type="entry name" value="ABC TRANSPORTER ATP-BINDING PROTEIN ALBC-RELATED"/>
    <property type="match status" value="1"/>
</dbReference>
<dbReference type="GO" id="GO:0005524">
    <property type="term" value="F:ATP binding"/>
    <property type="evidence" value="ECO:0007669"/>
    <property type="project" value="UniProtKB-KW"/>
</dbReference>
<accession>A0A0D8HES2</accession>
<dbReference type="InterPro" id="IPR051782">
    <property type="entry name" value="ABC_Transporter_VariousFunc"/>
</dbReference>
<dbReference type="EC" id="3.6.3.25" evidence="5"/>
<keyword evidence="3 5" id="KW-0067">ATP-binding</keyword>
<dbReference type="CDD" id="cd03230">
    <property type="entry name" value="ABC_DR_subfamily_A"/>
    <property type="match status" value="1"/>
</dbReference>
<dbReference type="Pfam" id="PF00005">
    <property type="entry name" value="ABC_tran"/>
    <property type="match status" value="1"/>
</dbReference>
<dbReference type="InterPro" id="IPR027417">
    <property type="entry name" value="P-loop_NTPase"/>
</dbReference>
<evidence type="ECO:0000259" key="4">
    <source>
        <dbReference type="PROSITE" id="PS50893"/>
    </source>
</evidence>
<reference evidence="5 6" key="1">
    <citation type="submission" date="2015-01" db="EMBL/GenBank/DDBJ databases">
        <title>Draft genome of the acidophilic iron oxidizer Acidithrix ferrooxidans strain Py-F3.</title>
        <authorList>
            <person name="Poehlein A."/>
            <person name="Eisen S."/>
            <person name="Schloemann M."/>
            <person name="Johnson B.D."/>
            <person name="Daniel R."/>
            <person name="Muehling M."/>
        </authorList>
    </citation>
    <scope>NUCLEOTIDE SEQUENCE [LARGE SCALE GENOMIC DNA]</scope>
    <source>
        <strain evidence="5 6">Py-F3</strain>
    </source>
</reference>
<gene>
    <name evidence="5" type="primary">skfE</name>
    <name evidence="5" type="ORF">AXFE_26850</name>
</gene>
<keyword evidence="6" id="KW-1185">Reference proteome</keyword>
<dbReference type="InterPro" id="IPR003593">
    <property type="entry name" value="AAA+_ATPase"/>
</dbReference>
<evidence type="ECO:0000256" key="2">
    <source>
        <dbReference type="ARBA" id="ARBA00022741"/>
    </source>
</evidence>
<dbReference type="Gene3D" id="3.40.50.300">
    <property type="entry name" value="P-loop containing nucleotide triphosphate hydrolases"/>
    <property type="match status" value="1"/>
</dbReference>
<keyword evidence="5" id="KW-0378">Hydrolase</keyword>